<dbReference type="GO" id="GO:0005576">
    <property type="term" value="C:extracellular region"/>
    <property type="evidence" value="ECO:0007669"/>
    <property type="project" value="TreeGrafter"/>
</dbReference>
<protein>
    <submittedName>
        <fullName evidence="2">Mce family protein</fullName>
    </submittedName>
</protein>
<dbReference type="PROSITE" id="PS51257">
    <property type="entry name" value="PROKAR_LIPOPROTEIN"/>
    <property type="match status" value="1"/>
</dbReference>
<dbReference type="PANTHER" id="PTHR33371:SF15">
    <property type="entry name" value="LIPOPROTEIN LPRN"/>
    <property type="match status" value="1"/>
</dbReference>
<dbReference type="Proteomes" id="UP000053060">
    <property type="component" value="Unassembled WGS sequence"/>
</dbReference>
<evidence type="ECO:0000259" key="1">
    <source>
        <dbReference type="Pfam" id="PF02470"/>
    </source>
</evidence>
<dbReference type="PATRIC" id="fig|1441730.3.peg.4033"/>
<evidence type="ECO:0000313" key="3">
    <source>
        <dbReference type="Proteomes" id="UP000053060"/>
    </source>
</evidence>
<proteinExistence type="predicted"/>
<organism evidence="2 3">
    <name type="scientific">Rhodococcus pyridinivorans KG-16</name>
    <dbReference type="NCBI Taxonomy" id="1441730"/>
    <lineage>
        <taxon>Bacteria</taxon>
        <taxon>Bacillati</taxon>
        <taxon>Actinomycetota</taxon>
        <taxon>Actinomycetes</taxon>
        <taxon>Mycobacteriales</taxon>
        <taxon>Nocardiaceae</taxon>
        <taxon>Rhodococcus</taxon>
    </lineage>
</organism>
<dbReference type="Pfam" id="PF02470">
    <property type="entry name" value="MlaD"/>
    <property type="match status" value="1"/>
</dbReference>
<accession>A0A0V9UGZ2</accession>
<dbReference type="RefSeq" id="WP_060653278.1">
    <property type="nucleotide sequence ID" value="NZ_AZXY01000010.1"/>
</dbReference>
<gene>
    <name evidence="2" type="ORF">Z045_19310</name>
</gene>
<dbReference type="PANTHER" id="PTHR33371">
    <property type="entry name" value="INTERMEMBRANE PHOSPHOLIPID TRANSPORT SYSTEM BINDING PROTEIN MLAD-RELATED"/>
    <property type="match status" value="1"/>
</dbReference>
<reference evidence="3" key="1">
    <citation type="submission" date="2015-01" db="EMBL/GenBank/DDBJ databases">
        <title>Draft genome sequence of Rhodococcus pyridinivorans strain KG-16, a hydrocarbon-degrading bacterium.</title>
        <authorList>
            <person name="Aggarwal R.K."/>
            <person name="Dawar C."/>
        </authorList>
    </citation>
    <scope>NUCLEOTIDE SEQUENCE [LARGE SCALE GENOMIC DNA]</scope>
    <source>
        <strain evidence="3">KG-16</strain>
    </source>
</reference>
<dbReference type="EMBL" id="AZXY01000010">
    <property type="protein sequence ID" value="KSZ57257.1"/>
    <property type="molecule type" value="Genomic_DNA"/>
</dbReference>
<dbReference type="InterPro" id="IPR052336">
    <property type="entry name" value="MlaD_Phospholipid_Transporter"/>
</dbReference>
<sequence length="342" mass="37036">MTRSFFRSRLLIGAVLTALVSLCGCSFDPSDHALPGSGVRGPTYRLNLEFESLLSLPAGADVRSEGISVGTLRAIDLEPHSAVARIDVRESVVVPAGTRAELRQNTVLGDIYIALLPPKDGSGAPLEDGDTIPLQDTDPGPQIEDMLERIAMFVNGGSLTRLQDSLARLNDVLPEDSQETRELSAVISNDLSEAAANIDQIDRIVVATEDLSQRLDAARDDVGFLFSDTARRRLDRVPYFMEAVLNIVIDVNTMVTGLEWLIPRLPHINDNLEILTPLLREPSPNATELRGNAAELVELVDEKLVPFLLEPGIDIREVTIAGNQGNPAADGLVLLRMIGAIP</sequence>
<dbReference type="InterPro" id="IPR003399">
    <property type="entry name" value="Mce/MlaD"/>
</dbReference>
<dbReference type="AlphaFoldDB" id="A0A0V9UGZ2"/>
<name>A0A0V9UGZ2_9NOCA</name>
<comment type="caution">
    <text evidence="2">The sequence shown here is derived from an EMBL/GenBank/DDBJ whole genome shotgun (WGS) entry which is preliminary data.</text>
</comment>
<reference evidence="2 3" key="2">
    <citation type="journal article" date="2016" name="Genome Announc.">
        <title>Draft Genome Sequence of a Versatile Hydrocarbon-Degrading Bacterium, Rhodococcus pyridinivorans Strain KG-16, Collected from Oil Fields in India.</title>
        <authorList>
            <person name="Aggarwal R.K."/>
            <person name="Dawar C."/>
            <person name="Phanindranath R."/>
            <person name="Mutnuri L."/>
            <person name="Dayal A.M."/>
        </authorList>
    </citation>
    <scope>NUCLEOTIDE SEQUENCE [LARGE SCALE GENOMIC DNA]</scope>
    <source>
        <strain evidence="2 3">KG-16</strain>
    </source>
</reference>
<evidence type="ECO:0000313" key="2">
    <source>
        <dbReference type="EMBL" id="KSZ57257.1"/>
    </source>
</evidence>
<feature type="domain" description="Mce/MlaD" evidence="1">
    <location>
        <begin position="42"/>
        <end position="118"/>
    </location>
</feature>